<sequence length="30" mass="3008">MQQAVFLNVVSGLTLTETAGDLAIAAAICS</sequence>
<dbReference type="AlphaFoldDB" id="A0A392RCM4"/>
<evidence type="ECO:0000313" key="1">
    <source>
        <dbReference type="EMBL" id="MCI33530.1"/>
    </source>
</evidence>
<name>A0A392RCM4_9FABA</name>
<proteinExistence type="predicted"/>
<accession>A0A392RCM4</accession>
<feature type="non-terminal residue" evidence="1">
    <location>
        <position position="30"/>
    </location>
</feature>
<evidence type="ECO:0000313" key="2">
    <source>
        <dbReference type="Proteomes" id="UP000265520"/>
    </source>
</evidence>
<keyword evidence="2" id="KW-1185">Reference proteome</keyword>
<comment type="caution">
    <text evidence="1">The sequence shown here is derived from an EMBL/GenBank/DDBJ whole genome shotgun (WGS) entry which is preliminary data.</text>
</comment>
<dbReference type="Proteomes" id="UP000265520">
    <property type="component" value="Unassembled WGS sequence"/>
</dbReference>
<organism evidence="1 2">
    <name type="scientific">Trifolium medium</name>
    <dbReference type="NCBI Taxonomy" id="97028"/>
    <lineage>
        <taxon>Eukaryota</taxon>
        <taxon>Viridiplantae</taxon>
        <taxon>Streptophyta</taxon>
        <taxon>Embryophyta</taxon>
        <taxon>Tracheophyta</taxon>
        <taxon>Spermatophyta</taxon>
        <taxon>Magnoliopsida</taxon>
        <taxon>eudicotyledons</taxon>
        <taxon>Gunneridae</taxon>
        <taxon>Pentapetalae</taxon>
        <taxon>rosids</taxon>
        <taxon>fabids</taxon>
        <taxon>Fabales</taxon>
        <taxon>Fabaceae</taxon>
        <taxon>Papilionoideae</taxon>
        <taxon>50 kb inversion clade</taxon>
        <taxon>NPAAA clade</taxon>
        <taxon>Hologalegina</taxon>
        <taxon>IRL clade</taxon>
        <taxon>Trifolieae</taxon>
        <taxon>Trifolium</taxon>
    </lineage>
</organism>
<protein>
    <submittedName>
        <fullName evidence="1">DNA repair protein radA-like protein</fullName>
    </submittedName>
</protein>
<reference evidence="1 2" key="1">
    <citation type="journal article" date="2018" name="Front. Plant Sci.">
        <title>Red Clover (Trifolium pratense) and Zigzag Clover (T. medium) - A Picture of Genomic Similarities and Differences.</title>
        <authorList>
            <person name="Dluhosova J."/>
            <person name="Istvanek J."/>
            <person name="Nedelnik J."/>
            <person name="Repkova J."/>
        </authorList>
    </citation>
    <scope>NUCLEOTIDE SEQUENCE [LARGE SCALE GENOMIC DNA]</scope>
    <source>
        <strain evidence="2">cv. 10/8</strain>
        <tissue evidence="1">Leaf</tissue>
    </source>
</reference>
<dbReference type="EMBL" id="LXQA010205110">
    <property type="protein sequence ID" value="MCI33530.1"/>
    <property type="molecule type" value="Genomic_DNA"/>
</dbReference>